<name>A0ABR0K7P8_9EURO</name>
<sequence length="74" mass="8548">MTCQWFLYLHGEILSELKDRTYGELDVLFENKVFARRFHKTNVDQFSGDHTEVVADGNSSGDEKAYVETAEMKV</sequence>
<dbReference type="Proteomes" id="UP001345013">
    <property type="component" value="Unassembled WGS sequence"/>
</dbReference>
<organism evidence="1 2">
    <name type="scientific">Lithohypha guttulata</name>
    <dbReference type="NCBI Taxonomy" id="1690604"/>
    <lineage>
        <taxon>Eukaryota</taxon>
        <taxon>Fungi</taxon>
        <taxon>Dikarya</taxon>
        <taxon>Ascomycota</taxon>
        <taxon>Pezizomycotina</taxon>
        <taxon>Eurotiomycetes</taxon>
        <taxon>Chaetothyriomycetidae</taxon>
        <taxon>Chaetothyriales</taxon>
        <taxon>Trichomeriaceae</taxon>
        <taxon>Lithohypha</taxon>
    </lineage>
</organism>
<proteinExistence type="predicted"/>
<protein>
    <submittedName>
        <fullName evidence="1">Uncharacterized protein</fullName>
    </submittedName>
</protein>
<comment type="caution">
    <text evidence="1">The sequence shown here is derived from an EMBL/GenBank/DDBJ whole genome shotgun (WGS) entry which is preliminary data.</text>
</comment>
<evidence type="ECO:0000313" key="1">
    <source>
        <dbReference type="EMBL" id="KAK5089682.1"/>
    </source>
</evidence>
<evidence type="ECO:0000313" key="2">
    <source>
        <dbReference type="Proteomes" id="UP001345013"/>
    </source>
</evidence>
<reference evidence="1 2" key="1">
    <citation type="submission" date="2023-08" db="EMBL/GenBank/DDBJ databases">
        <title>Black Yeasts Isolated from many extreme environments.</title>
        <authorList>
            <person name="Coleine C."/>
            <person name="Stajich J.E."/>
            <person name="Selbmann L."/>
        </authorList>
    </citation>
    <scope>NUCLEOTIDE SEQUENCE [LARGE SCALE GENOMIC DNA]</scope>
    <source>
        <strain evidence="1 2">CCFEE 5885</strain>
    </source>
</reference>
<dbReference type="EMBL" id="JAVRRG010000072">
    <property type="protein sequence ID" value="KAK5089682.1"/>
    <property type="molecule type" value="Genomic_DNA"/>
</dbReference>
<accession>A0ABR0K7P8</accession>
<gene>
    <name evidence="1" type="ORF">LTR24_005951</name>
</gene>
<keyword evidence="2" id="KW-1185">Reference proteome</keyword>